<feature type="domain" description="Spore germination GerAC-like C-terminal" evidence="8">
    <location>
        <begin position="208"/>
        <end position="373"/>
    </location>
</feature>
<keyword evidence="6" id="KW-0564">Palmitate</keyword>
<dbReference type="InterPro" id="IPR057336">
    <property type="entry name" value="GerAC_N"/>
</dbReference>
<dbReference type="PROSITE" id="PS51257">
    <property type="entry name" value="PROKAR_LIPOPROTEIN"/>
    <property type="match status" value="1"/>
</dbReference>
<dbReference type="InterPro" id="IPR008844">
    <property type="entry name" value="Spore_GerAC-like"/>
</dbReference>
<dbReference type="Pfam" id="PF05504">
    <property type="entry name" value="Spore_GerAC"/>
    <property type="match status" value="1"/>
</dbReference>
<keyword evidence="7" id="KW-0449">Lipoprotein</keyword>
<keyword evidence="4" id="KW-0732">Signal</keyword>
<evidence type="ECO:0000256" key="5">
    <source>
        <dbReference type="ARBA" id="ARBA00023136"/>
    </source>
</evidence>
<organism evidence="10 11">
    <name type="scientific">Clostridium thailandense</name>
    <dbReference type="NCBI Taxonomy" id="2794346"/>
    <lineage>
        <taxon>Bacteria</taxon>
        <taxon>Bacillati</taxon>
        <taxon>Bacillota</taxon>
        <taxon>Clostridia</taxon>
        <taxon>Eubacteriales</taxon>
        <taxon>Clostridiaceae</taxon>
        <taxon>Clostridium</taxon>
    </lineage>
</organism>
<name>A0A949TKT3_9CLOT</name>
<comment type="subcellular location">
    <subcellularLocation>
        <location evidence="1">Membrane</location>
        <topology evidence="1">Lipid-anchor</topology>
    </subcellularLocation>
</comment>
<keyword evidence="11" id="KW-1185">Reference proteome</keyword>
<sequence>MKKVKSILLSSMIFLNSILFTGCWNYRETDKLSIVAGAAIDKDKSGEISMTAEILEFSNERESKASPRRVTIKGKTVFDAARNGVSVIGRKLYWSHAKVFIVSEQVAREGILKVVDWIVRDSETRANINILVAKGHSAKEILKCPRDKNEARSFQLERAIVNQRSTSKATRIQAWEIVNNMSHKGVSVIVPVVELESEIGKEGPNVVGTAIFKKDKLVGFLNGEETKDMLFVQNKVKGGVLVRVEGKSNKEIPVSLEIFNSKTKVKPVIYDNNITFNININITAAIDEIGGSKDFIDESGRKELEESFENMLKSRIERLIARMQKEYNADIFGLGIKLKEDNPKEWKKIEDRWEDSFQNVYTNVDVSIYIRNSAILSEPLEIGE</sequence>
<gene>
    <name evidence="10" type="ORF">I6U48_17480</name>
</gene>
<evidence type="ECO:0000256" key="2">
    <source>
        <dbReference type="ARBA" id="ARBA00007886"/>
    </source>
</evidence>
<evidence type="ECO:0000256" key="6">
    <source>
        <dbReference type="ARBA" id="ARBA00023139"/>
    </source>
</evidence>
<dbReference type="RefSeq" id="WP_218321750.1">
    <property type="nucleotide sequence ID" value="NZ_JAEEGC010000095.1"/>
</dbReference>
<evidence type="ECO:0000313" key="11">
    <source>
        <dbReference type="Proteomes" id="UP000694308"/>
    </source>
</evidence>
<dbReference type="PANTHER" id="PTHR35789:SF1">
    <property type="entry name" value="SPORE GERMINATION PROTEIN B3"/>
    <property type="match status" value="1"/>
</dbReference>
<comment type="similarity">
    <text evidence="2">Belongs to the GerABKC lipoprotein family.</text>
</comment>
<dbReference type="GO" id="GO:0009847">
    <property type="term" value="P:spore germination"/>
    <property type="evidence" value="ECO:0007669"/>
    <property type="project" value="InterPro"/>
</dbReference>
<protein>
    <submittedName>
        <fullName evidence="10">Ger(X)C family spore germination protein</fullName>
    </submittedName>
</protein>
<dbReference type="NCBIfam" id="TIGR02887">
    <property type="entry name" value="spore_ger_x_C"/>
    <property type="match status" value="1"/>
</dbReference>
<reference evidence="10" key="1">
    <citation type="submission" date="2020-12" db="EMBL/GenBank/DDBJ databases">
        <title>Clostridium thailandense sp. nov., a novel acetogenic bacterium isolated from peat land soil in Thailand.</title>
        <authorList>
            <person name="Chaikitkaew S."/>
            <person name="Birkeland N.K."/>
        </authorList>
    </citation>
    <scope>NUCLEOTIDE SEQUENCE</scope>
    <source>
        <strain evidence="10">PL3</strain>
    </source>
</reference>
<proteinExistence type="inferred from homology"/>
<dbReference type="InterPro" id="IPR046953">
    <property type="entry name" value="Spore_GerAC-like_C"/>
</dbReference>
<evidence type="ECO:0000256" key="1">
    <source>
        <dbReference type="ARBA" id="ARBA00004635"/>
    </source>
</evidence>
<comment type="caution">
    <text evidence="10">The sequence shown here is derived from an EMBL/GenBank/DDBJ whole genome shotgun (WGS) entry which is preliminary data.</text>
</comment>
<dbReference type="EMBL" id="JAEEGC010000095">
    <property type="protein sequence ID" value="MBV7274689.1"/>
    <property type="molecule type" value="Genomic_DNA"/>
</dbReference>
<evidence type="ECO:0000256" key="4">
    <source>
        <dbReference type="ARBA" id="ARBA00022729"/>
    </source>
</evidence>
<accession>A0A949TKT3</accession>
<dbReference type="PANTHER" id="PTHR35789">
    <property type="entry name" value="SPORE GERMINATION PROTEIN B3"/>
    <property type="match status" value="1"/>
</dbReference>
<dbReference type="Proteomes" id="UP000694308">
    <property type="component" value="Unassembled WGS sequence"/>
</dbReference>
<evidence type="ECO:0000256" key="7">
    <source>
        <dbReference type="ARBA" id="ARBA00023288"/>
    </source>
</evidence>
<dbReference type="Pfam" id="PF25198">
    <property type="entry name" value="Spore_GerAC_N"/>
    <property type="match status" value="1"/>
</dbReference>
<feature type="domain" description="Spore germination protein N-terminal" evidence="9">
    <location>
        <begin position="25"/>
        <end position="194"/>
    </location>
</feature>
<evidence type="ECO:0000259" key="8">
    <source>
        <dbReference type="Pfam" id="PF05504"/>
    </source>
</evidence>
<evidence type="ECO:0000313" key="10">
    <source>
        <dbReference type="EMBL" id="MBV7274689.1"/>
    </source>
</evidence>
<evidence type="ECO:0000256" key="3">
    <source>
        <dbReference type="ARBA" id="ARBA00022544"/>
    </source>
</evidence>
<dbReference type="GO" id="GO:0016020">
    <property type="term" value="C:membrane"/>
    <property type="evidence" value="ECO:0007669"/>
    <property type="project" value="UniProtKB-SubCell"/>
</dbReference>
<keyword evidence="3" id="KW-0309">Germination</keyword>
<evidence type="ECO:0000259" key="9">
    <source>
        <dbReference type="Pfam" id="PF25198"/>
    </source>
</evidence>
<dbReference type="AlphaFoldDB" id="A0A949TKT3"/>
<keyword evidence="5" id="KW-0472">Membrane</keyword>